<comment type="cofactor">
    <cofactor evidence="1">
        <name>Zn(2+)</name>
        <dbReference type="ChEBI" id="CHEBI:29105"/>
    </cofactor>
</comment>
<dbReference type="GO" id="GO:0008237">
    <property type="term" value="F:metallopeptidase activity"/>
    <property type="evidence" value="ECO:0007669"/>
    <property type="project" value="UniProtKB-KW"/>
</dbReference>
<dbReference type="Proteomes" id="UP000075260">
    <property type="component" value="Unassembled WGS sequence"/>
</dbReference>
<organism evidence="6 7">
    <name type="scientific">Sorangium cellulosum</name>
    <name type="common">Polyangium cellulosum</name>
    <dbReference type="NCBI Taxonomy" id="56"/>
    <lineage>
        <taxon>Bacteria</taxon>
        <taxon>Pseudomonadati</taxon>
        <taxon>Myxococcota</taxon>
        <taxon>Polyangia</taxon>
        <taxon>Polyangiales</taxon>
        <taxon>Polyangiaceae</taxon>
        <taxon>Sorangium</taxon>
    </lineage>
</organism>
<evidence type="ECO:0000256" key="2">
    <source>
        <dbReference type="ARBA" id="ARBA00022670"/>
    </source>
</evidence>
<feature type="compositionally biased region" description="Basic and acidic residues" evidence="5">
    <location>
        <begin position="1"/>
        <end position="25"/>
    </location>
</feature>
<evidence type="ECO:0000256" key="5">
    <source>
        <dbReference type="SAM" id="MobiDB-lite"/>
    </source>
</evidence>
<dbReference type="GO" id="GO:0080164">
    <property type="term" value="P:regulation of nitric oxide metabolic process"/>
    <property type="evidence" value="ECO:0007669"/>
    <property type="project" value="TreeGrafter"/>
</dbReference>
<accession>A0A150QIT4</accession>
<evidence type="ECO:0000256" key="3">
    <source>
        <dbReference type="ARBA" id="ARBA00022801"/>
    </source>
</evidence>
<evidence type="ECO:0008006" key="8">
    <source>
        <dbReference type="Google" id="ProtNLM"/>
    </source>
</evidence>
<dbReference type="InterPro" id="IPR012548">
    <property type="entry name" value="MATCAP"/>
</dbReference>
<dbReference type="AlphaFoldDB" id="A0A150QIT4"/>
<name>A0A150QIT4_SORCE</name>
<dbReference type="Pfam" id="PF08014">
    <property type="entry name" value="MATCAP"/>
    <property type="match status" value="1"/>
</dbReference>
<dbReference type="PANTHER" id="PTHR31817:SF0">
    <property type="entry name" value="CHROMOSOME UNDETERMINED SCAFFOLD_67, WHOLE GENOME SHOTGUN SEQUENCE"/>
    <property type="match status" value="1"/>
</dbReference>
<reference evidence="6 7" key="1">
    <citation type="submission" date="2014-02" db="EMBL/GenBank/DDBJ databases">
        <title>The small core and large imbalanced accessory genome model reveals a collaborative survival strategy of Sorangium cellulosum strains in nature.</title>
        <authorList>
            <person name="Han K."/>
            <person name="Peng R."/>
            <person name="Blom J."/>
            <person name="Li Y.-Z."/>
        </authorList>
    </citation>
    <scope>NUCLEOTIDE SEQUENCE [LARGE SCALE GENOMIC DNA]</scope>
    <source>
        <strain evidence="6 7">So0008-312</strain>
    </source>
</reference>
<dbReference type="SMART" id="SM01154">
    <property type="entry name" value="DUF1704"/>
    <property type="match status" value="1"/>
</dbReference>
<proteinExistence type="predicted"/>
<sequence>MAQSSEARERRGARDPDGEAPRELEASEPANEPQSNGTGAAEGGVVASGSVGEDGHDGGGESGEAPSAPLESLNLRDGPIPHAPLPPVGGPWRSYKEILATLGQRVLEAQRPLRILQALRWEAEVEEQFLRSKQRELPRVTYSDDLGFDPAAKLREIEEILRDAERELGKRDRLGQILRATADEYRKVVSMLMGRGTKAFYTLSRELYGSPKDKLPDGKTSVRDMGFVLYDLLTAIGGERLGPPQQREITAEMAALELNARFDRFFGGASIRVQVDDSLLADAAAGSDYVKIRSGAMFSRSDVDILEAHEGWVHVATSLNGQAQPVARWLAKGPPRTTAVQEGLAVLVEILTFRSTPRRAKKLNDRILAVDKAEDGASFLDVFEWYRTEGYEEEECFQNARRVFRGGVLAGGAPFTKDACYCKGIVLNYAFMRAAIQHDRAMLIPFLFAGKVAHEDVPVLHAHVTDGIVRPPPYLPPMFDDMSGLAIWICYSSFFSRLGGTAIAEHYGRMLEH</sequence>
<evidence type="ECO:0000256" key="1">
    <source>
        <dbReference type="ARBA" id="ARBA00001947"/>
    </source>
</evidence>
<evidence type="ECO:0000256" key="4">
    <source>
        <dbReference type="ARBA" id="ARBA00023049"/>
    </source>
</evidence>
<keyword evidence="4" id="KW-0482">Metalloprotease</keyword>
<dbReference type="EMBL" id="JEMA01000604">
    <property type="protein sequence ID" value="KYF67905.1"/>
    <property type="molecule type" value="Genomic_DNA"/>
</dbReference>
<dbReference type="PANTHER" id="PTHR31817">
    <property type="match status" value="1"/>
</dbReference>
<evidence type="ECO:0000313" key="7">
    <source>
        <dbReference type="Proteomes" id="UP000075260"/>
    </source>
</evidence>
<dbReference type="OrthoDB" id="9785840at2"/>
<keyword evidence="2" id="KW-0645">Protease</keyword>
<gene>
    <name evidence="6" type="ORF">BE15_03345</name>
</gene>
<protein>
    <recommendedName>
        <fullName evidence="8">Flavohemoglobin expression-modulating QEGLA motif protein</fullName>
    </recommendedName>
</protein>
<feature type="region of interest" description="Disordered" evidence="5">
    <location>
        <begin position="1"/>
        <end position="88"/>
    </location>
</feature>
<dbReference type="GO" id="GO:0006508">
    <property type="term" value="P:proteolysis"/>
    <property type="evidence" value="ECO:0007669"/>
    <property type="project" value="UniProtKB-KW"/>
</dbReference>
<evidence type="ECO:0000313" key="6">
    <source>
        <dbReference type="EMBL" id="KYF67905.1"/>
    </source>
</evidence>
<keyword evidence="3" id="KW-0378">Hydrolase</keyword>
<dbReference type="RefSeq" id="WP_061609491.1">
    <property type="nucleotide sequence ID" value="NZ_JEMA01000604.1"/>
</dbReference>
<comment type="caution">
    <text evidence="6">The sequence shown here is derived from an EMBL/GenBank/DDBJ whole genome shotgun (WGS) entry which is preliminary data.</text>
</comment>